<dbReference type="PANTHER" id="PTHR33210">
    <property type="entry name" value="PROTODERMAL FACTOR 1"/>
    <property type="match status" value="1"/>
</dbReference>
<dbReference type="Proteomes" id="UP001154282">
    <property type="component" value="Unassembled WGS sequence"/>
</dbReference>
<gene>
    <name evidence="2" type="ORF">LITE_LOCUS24273</name>
</gene>
<feature type="signal peptide" evidence="1">
    <location>
        <begin position="1"/>
        <end position="25"/>
    </location>
</feature>
<accession>A0AAV0LLV5</accession>
<reference evidence="2" key="1">
    <citation type="submission" date="2022-08" db="EMBL/GenBank/DDBJ databases">
        <authorList>
            <person name="Gutierrez-Valencia J."/>
        </authorList>
    </citation>
    <scope>NUCLEOTIDE SEQUENCE</scope>
</reference>
<organism evidence="2 3">
    <name type="scientific">Linum tenue</name>
    <dbReference type="NCBI Taxonomy" id="586396"/>
    <lineage>
        <taxon>Eukaryota</taxon>
        <taxon>Viridiplantae</taxon>
        <taxon>Streptophyta</taxon>
        <taxon>Embryophyta</taxon>
        <taxon>Tracheophyta</taxon>
        <taxon>Spermatophyta</taxon>
        <taxon>Magnoliopsida</taxon>
        <taxon>eudicotyledons</taxon>
        <taxon>Gunneridae</taxon>
        <taxon>Pentapetalae</taxon>
        <taxon>rosids</taxon>
        <taxon>fabids</taxon>
        <taxon>Malpighiales</taxon>
        <taxon>Linaceae</taxon>
        <taxon>Linum</taxon>
    </lineage>
</organism>
<name>A0AAV0LLV5_9ROSI</name>
<protein>
    <submittedName>
        <fullName evidence="2">Uncharacterized protein</fullName>
    </submittedName>
</protein>
<keyword evidence="3" id="KW-1185">Reference proteome</keyword>
<comment type="caution">
    <text evidence="2">The sequence shown here is derived from an EMBL/GenBank/DDBJ whole genome shotgun (WGS) entry which is preliminary data.</text>
</comment>
<keyword evidence="1" id="KW-0732">Signal</keyword>
<evidence type="ECO:0000256" key="1">
    <source>
        <dbReference type="SAM" id="SignalP"/>
    </source>
</evidence>
<evidence type="ECO:0000313" key="2">
    <source>
        <dbReference type="EMBL" id="CAI0434426.1"/>
    </source>
</evidence>
<dbReference type="InterPro" id="IPR039923">
    <property type="entry name" value="Protodermal_1"/>
</dbReference>
<feature type="chain" id="PRO_5043942381" evidence="1">
    <location>
        <begin position="26"/>
        <end position="156"/>
    </location>
</feature>
<dbReference type="EMBL" id="CAMGYJ010000006">
    <property type="protein sequence ID" value="CAI0434426.1"/>
    <property type="molecule type" value="Genomic_DNA"/>
</dbReference>
<dbReference type="AlphaFoldDB" id="A0AAV0LLV5"/>
<proteinExistence type="predicted"/>
<dbReference type="PANTHER" id="PTHR33210:SF16">
    <property type="entry name" value="OS04G0517000 PROTEIN"/>
    <property type="match status" value="1"/>
</dbReference>
<sequence>MGDPRRSSAALILLLLLTLISLAYSSAAAASTRPGFLYTRTRGRCTPQFWSSRTEAWPRMVPQTASVSNVFGPIALERFRSDLTLLESATRNDGASNPFVRLLHQGTAALLNSYSRRPRFPFSPWQVKTLLIQGLVSESAAARRAQQFSAANLACS</sequence>
<evidence type="ECO:0000313" key="3">
    <source>
        <dbReference type="Proteomes" id="UP001154282"/>
    </source>
</evidence>